<dbReference type="EMBL" id="FN649734">
    <property type="protein sequence ID" value="CBJ28485.1"/>
    <property type="molecule type" value="Genomic_DNA"/>
</dbReference>
<feature type="region of interest" description="Disordered" evidence="2">
    <location>
        <begin position="381"/>
        <end position="407"/>
    </location>
</feature>
<comment type="similarity">
    <text evidence="1">Belongs to the MDM20/NAA25 family.</text>
</comment>
<feature type="compositionally biased region" description="Pro residues" evidence="2">
    <location>
        <begin position="390"/>
        <end position="399"/>
    </location>
</feature>
<dbReference type="GO" id="GO:0031416">
    <property type="term" value="C:NatB complex"/>
    <property type="evidence" value="ECO:0007669"/>
    <property type="project" value="TreeGrafter"/>
</dbReference>
<dbReference type="PANTHER" id="PTHR22767:SF3">
    <property type="entry name" value="N-ALPHA-ACETYLTRANSFERASE 25, NATB AUXILIARY SUBUNIT"/>
    <property type="match status" value="1"/>
</dbReference>
<evidence type="ECO:0000313" key="3">
    <source>
        <dbReference type="EMBL" id="CBJ28485.1"/>
    </source>
</evidence>
<feature type="compositionally biased region" description="Basic residues" evidence="2">
    <location>
        <begin position="965"/>
        <end position="979"/>
    </location>
</feature>
<dbReference type="Proteomes" id="UP000002630">
    <property type="component" value="Linkage Group LG09"/>
</dbReference>
<gene>
    <name evidence="3" type="ORF">Esi_0107_0020</name>
</gene>
<protein>
    <submittedName>
        <fullName evidence="3">Uncharacterized protein</fullName>
    </submittedName>
</protein>
<evidence type="ECO:0000256" key="1">
    <source>
        <dbReference type="ARBA" id="ARBA00006298"/>
    </source>
</evidence>
<feature type="region of interest" description="Disordered" evidence="2">
    <location>
        <begin position="542"/>
        <end position="561"/>
    </location>
</feature>
<organism evidence="3 4">
    <name type="scientific">Ectocarpus siliculosus</name>
    <name type="common">Brown alga</name>
    <name type="synonym">Conferva siliculosa</name>
    <dbReference type="NCBI Taxonomy" id="2880"/>
    <lineage>
        <taxon>Eukaryota</taxon>
        <taxon>Sar</taxon>
        <taxon>Stramenopiles</taxon>
        <taxon>Ochrophyta</taxon>
        <taxon>PX clade</taxon>
        <taxon>Phaeophyceae</taxon>
        <taxon>Ectocarpales</taxon>
        <taxon>Ectocarpaceae</taxon>
        <taxon>Ectocarpus</taxon>
    </lineage>
</organism>
<dbReference type="Gene3D" id="1.25.40.10">
    <property type="entry name" value="Tetratricopeptide repeat domain"/>
    <property type="match status" value="1"/>
</dbReference>
<feature type="region of interest" description="Disordered" evidence="2">
    <location>
        <begin position="221"/>
        <end position="255"/>
    </location>
</feature>
<feature type="region of interest" description="Disordered" evidence="2">
    <location>
        <begin position="964"/>
        <end position="990"/>
    </location>
</feature>
<evidence type="ECO:0000256" key="2">
    <source>
        <dbReference type="SAM" id="MobiDB-lite"/>
    </source>
</evidence>
<dbReference type="SUPFAM" id="SSF48452">
    <property type="entry name" value="TPR-like"/>
    <property type="match status" value="1"/>
</dbReference>
<sequence length="1105" mass="118811">MGNVKLNQPPDRMCVENGNLASPSSGNWRQAVRLCEKRDVERWLTTKALKANGLWRLGKYDEALELCLDVQGASPTDEDTLAAMTYNYRMMSRREQVAPMFEVAVAAKPRDPSLIKELFMCYVRAKHYLKAQQTATKLHKVDPQGGKFIIWAAATMLIQAERKDSSAGVMTLPLAEKMTVKVLQENAANGLRPVGEELRLCLDILNLQGKHREALEALERFEPATGGEASGGSTASAADESRGTIEDESSLENGTIVNMQEAERLELKAELYEKLGGADDLARAEEVVQGLIRRSPDQWSYYVTVLDLMDKRHGLSEAVAGAEAGGITTPEWPASLSAALELIRSLQQEYPKWRGPFLAEMEVFRRAIAWFGSGYTPPAAQEVGGTAPASEPPPPPPPTSSGDEMQQTPPPLVLWGLLCRCISRYMAVFSAKLCCFQDLRPHLTLFAIGIGEGESSGGIEEGLVWLRDFFRREAAESRAEAGATAGDAEREQAPLDQAQREIGVKRLHRYICACQSRHLLGDHTPSKTIPIDNGSSSGVGVAAAAASAGPGDGDDGSGGAEARYRGVVGELTSQYRATLHLNLGSEGGQREVQHGDELVILAAQTLLRLCELYDNVGGGASAPGGDADGGRPDQAKSKGYLGRVEAVCLLEAAMSCSPYNHHLKILAIDVYRQLGSFARALTIFGELDVKQIQMDTLSYLMLGPSLCHGLFGEVQGQCKGIAAVHRSCKNDTAEHVATAFERGNYSKGAEVDRFQREKLDVSLQLALAKAQKVTMDIMLDHQTYTSAARCLQEEERPERGGGATFPGDDWLTGLKENMDYSVQIDRCTVVSKAEEESVGAARTARLQASLKRRLLANQTLLVALKPLRDKGTAAASEAVLREAAEAMGGAAASAKSCRDLLASCPRHVLTLDSGKNGAEGGGKVYQAETPLRSQWLRLVSKTLTDGLVYTAIVLQALGAELPADKKKKSGKGKGKGKGKKAAEPAAGDGGGARLRLQEALSGLGWEVSELLRAMSTTLKSEVSAKGDPARPGETLTKLLKGGLGAEYEPAIGMLWESDGVRWCKESVVPGAVLGVTGSQAICCQRLLSVVTENLAMLQRWEKKGG</sequence>
<keyword evidence="4" id="KW-1185">Reference proteome</keyword>
<reference evidence="3 4" key="1">
    <citation type="journal article" date="2010" name="Nature">
        <title>The Ectocarpus genome and the independent evolution of multicellularity in brown algae.</title>
        <authorList>
            <person name="Cock J.M."/>
            <person name="Sterck L."/>
            <person name="Rouze P."/>
            <person name="Scornet D."/>
            <person name="Allen A.E."/>
            <person name="Amoutzias G."/>
            <person name="Anthouard V."/>
            <person name="Artiguenave F."/>
            <person name="Aury J.M."/>
            <person name="Badger J.H."/>
            <person name="Beszteri B."/>
            <person name="Billiau K."/>
            <person name="Bonnet E."/>
            <person name="Bothwell J.H."/>
            <person name="Bowler C."/>
            <person name="Boyen C."/>
            <person name="Brownlee C."/>
            <person name="Carrano C.J."/>
            <person name="Charrier B."/>
            <person name="Cho G.Y."/>
            <person name="Coelho S.M."/>
            <person name="Collen J."/>
            <person name="Corre E."/>
            <person name="Da Silva C."/>
            <person name="Delage L."/>
            <person name="Delaroque N."/>
            <person name="Dittami S.M."/>
            <person name="Doulbeau S."/>
            <person name="Elias M."/>
            <person name="Farnham G."/>
            <person name="Gachon C.M."/>
            <person name="Gschloessl B."/>
            <person name="Heesch S."/>
            <person name="Jabbari K."/>
            <person name="Jubin C."/>
            <person name="Kawai H."/>
            <person name="Kimura K."/>
            <person name="Kloareg B."/>
            <person name="Kupper F.C."/>
            <person name="Lang D."/>
            <person name="Le Bail A."/>
            <person name="Leblanc C."/>
            <person name="Lerouge P."/>
            <person name="Lohr M."/>
            <person name="Lopez P.J."/>
            <person name="Martens C."/>
            <person name="Maumus F."/>
            <person name="Michel G."/>
            <person name="Miranda-Saavedra D."/>
            <person name="Morales J."/>
            <person name="Moreau H."/>
            <person name="Motomura T."/>
            <person name="Nagasato C."/>
            <person name="Napoli C.A."/>
            <person name="Nelson D.R."/>
            <person name="Nyvall-Collen P."/>
            <person name="Peters A.F."/>
            <person name="Pommier C."/>
            <person name="Potin P."/>
            <person name="Poulain J."/>
            <person name="Quesneville H."/>
            <person name="Read B."/>
            <person name="Rensing S.A."/>
            <person name="Ritter A."/>
            <person name="Rousvoal S."/>
            <person name="Samanta M."/>
            <person name="Samson G."/>
            <person name="Schroeder D.C."/>
            <person name="Segurens B."/>
            <person name="Strittmatter M."/>
            <person name="Tonon T."/>
            <person name="Tregear J.W."/>
            <person name="Valentin K."/>
            <person name="von Dassow P."/>
            <person name="Yamagishi T."/>
            <person name="Van de Peer Y."/>
            <person name="Wincker P."/>
        </authorList>
    </citation>
    <scope>NUCLEOTIDE SEQUENCE [LARGE SCALE GENOMIC DNA]</scope>
    <source>
        <strain evidence="4">Ec32 / CCAP1310/4</strain>
    </source>
</reference>
<accession>D7FHB8</accession>
<proteinExistence type="inferred from homology"/>
<dbReference type="EMBL" id="FN647757">
    <property type="protein sequence ID" value="CBJ28485.1"/>
    <property type="molecule type" value="Genomic_DNA"/>
</dbReference>
<evidence type="ECO:0000313" key="4">
    <source>
        <dbReference type="Proteomes" id="UP000002630"/>
    </source>
</evidence>
<dbReference type="InterPro" id="IPR019183">
    <property type="entry name" value="NAA25_NatB_aux_su"/>
</dbReference>
<dbReference type="OMA" id="CAQDMRR"/>
<name>D7FHB8_ECTSI</name>
<dbReference type="InterPro" id="IPR011990">
    <property type="entry name" value="TPR-like_helical_dom_sf"/>
</dbReference>
<dbReference type="InParanoid" id="D7FHB8"/>
<feature type="compositionally biased region" description="Low complexity" evidence="2">
    <location>
        <begin position="224"/>
        <end position="238"/>
    </location>
</feature>
<dbReference type="STRING" id="2880.D7FHB8"/>
<dbReference type="eggNOG" id="KOG2053">
    <property type="taxonomic scope" value="Eukaryota"/>
</dbReference>
<dbReference type="PANTHER" id="PTHR22767">
    <property type="entry name" value="N-TERMINAL ACETYLTRANSFERASE-RELATED"/>
    <property type="match status" value="1"/>
</dbReference>
<dbReference type="AlphaFoldDB" id="D7FHB8"/>
<dbReference type="OrthoDB" id="1874341at2759"/>
<dbReference type="Pfam" id="PF09797">
    <property type="entry name" value="NatB_MDM20"/>
    <property type="match status" value="2"/>
</dbReference>